<evidence type="ECO:0000313" key="2">
    <source>
        <dbReference type="EMBL" id="MBB4036794.1"/>
    </source>
</evidence>
<organism evidence="2 3">
    <name type="scientific">Dysgonomonas hofstadii</name>
    <dbReference type="NCBI Taxonomy" id="637886"/>
    <lineage>
        <taxon>Bacteria</taxon>
        <taxon>Pseudomonadati</taxon>
        <taxon>Bacteroidota</taxon>
        <taxon>Bacteroidia</taxon>
        <taxon>Bacteroidales</taxon>
        <taxon>Dysgonomonadaceae</taxon>
        <taxon>Dysgonomonas</taxon>
    </lineage>
</organism>
<dbReference type="AlphaFoldDB" id="A0A840CT00"/>
<proteinExistence type="predicted"/>
<dbReference type="Proteomes" id="UP000555103">
    <property type="component" value="Unassembled WGS sequence"/>
</dbReference>
<reference evidence="2 3" key="1">
    <citation type="submission" date="2020-08" db="EMBL/GenBank/DDBJ databases">
        <title>Genomic Encyclopedia of Type Strains, Phase IV (KMG-IV): sequencing the most valuable type-strain genomes for metagenomic binning, comparative biology and taxonomic classification.</title>
        <authorList>
            <person name="Goeker M."/>
        </authorList>
    </citation>
    <scope>NUCLEOTIDE SEQUENCE [LARGE SCALE GENOMIC DNA]</scope>
    <source>
        <strain evidence="2 3">DSM 104969</strain>
    </source>
</reference>
<evidence type="ECO:0000256" key="1">
    <source>
        <dbReference type="SAM" id="SignalP"/>
    </source>
</evidence>
<comment type="caution">
    <text evidence="2">The sequence shown here is derived from an EMBL/GenBank/DDBJ whole genome shotgun (WGS) entry which is preliminary data.</text>
</comment>
<gene>
    <name evidence="2" type="ORF">GGR21_002707</name>
</gene>
<protein>
    <recommendedName>
        <fullName evidence="4">DUF5018 domain-containing protein</fullName>
    </recommendedName>
</protein>
<feature type="signal peptide" evidence="1">
    <location>
        <begin position="1"/>
        <end position="24"/>
    </location>
</feature>
<evidence type="ECO:0008006" key="4">
    <source>
        <dbReference type="Google" id="ProtNLM"/>
    </source>
</evidence>
<keyword evidence="3" id="KW-1185">Reference proteome</keyword>
<dbReference type="EMBL" id="JACIEP010000009">
    <property type="protein sequence ID" value="MBB4036794.1"/>
    <property type="molecule type" value="Genomic_DNA"/>
</dbReference>
<keyword evidence="1" id="KW-0732">Signal</keyword>
<feature type="chain" id="PRO_5032352154" description="DUF5018 domain-containing protein" evidence="1">
    <location>
        <begin position="25"/>
        <end position="503"/>
    </location>
</feature>
<sequence>MKNRYIRYALFCIPLIIATLFTGCSDDKEINYLDDNAYPPPSVSITSSASLDEVVYANEETVTGVVESPNGLRDVYGTVLRKVGDSYEEIDKDKRIPFKLDEFPKKLEFSINIPVNYEDVAAFKIVATDILTKESEQIIPISHISGIPPKVTTDPTEIATVELNADVTVKAKITTTEGLKTLTYTLVQKSPYKELHPLTSISVSGEMEKDIQFTVNVDDENAEAVAIIVTDNKGIVTTAFVDIKRITGIPSGRASIFDNVEMAPEWENPSNPDQPYVFSVDGITVGGTVKNVLSLREISGSSGGSVDFMFANLWRNQTTFGRVANRGFAFVGAERILGGPVGRQKDESWLAPVTKNMAFFKVITDDLVASMNLDDFFENTTGNWQTYETLDLLASYVPETANDKLLVQRINAGSSGTCSLQIQDGTYIAFKRQTGGNYKYGIIKVITAADDSGASSDGCKIDDVTTGGGANDYYTGSGLSGFNYTGVASLYGKKCKLKIIVQK</sequence>
<dbReference type="PROSITE" id="PS51257">
    <property type="entry name" value="PROKAR_LIPOPROTEIN"/>
    <property type="match status" value="1"/>
</dbReference>
<evidence type="ECO:0000313" key="3">
    <source>
        <dbReference type="Proteomes" id="UP000555103"/>
    </source>
</evidence>
<name>A0A840CT00_9BACT</name>
<dbReference type="RefSeq" id="WP_183307689.1">
    <property type="nucleotide sequence ID" value="NZ_JACIEP010000009.1"/>
</dbReference>
<accession>A0A840CT00</accession>